<dbReference type="Pfam" id="PF01063">
    <property type="entry name" value="Aminotran_4"/>
    <property type="match status" value="1"/>
</dbReference>
<keyword evidence="2" id="KW-0808">Transferase</keyword>
<evidence type="ECO:0000313" key="2">
    <source>
        <dbReference type="EMBL" id="RCX11800.1"/>
    </source>
</evidence>
<dbReference type="EMBL" id="QPJU01000001">
    <property type="protein sequence ID" value="RCX11800.1"/>
    <property type="molecule type" value="Genomic_DNA"/>
</dbReference>
<reference evidence="2 3" key="1">
    <citation type="submission" date="2018-07" db="EMBL/GenBank/DDBJ databases">
        <title>Genomic Encyclopedia of Type Strains, Phase IV (KMG-IV): sequencing the most valuable type-strain genomes for metagenomic binning, comparative biology and taxonomic classification.</title>
        <authorList>
            <person name="Goeker M."/>
        </authorList>
    </citation>
    <scope>NUCLEOTIDE SEQUENCE [LARGE SCALE GENOMIC DNA]</scope>
    <source>
        <strain evidence="2 3">DSM 100911</strain>
    </source>
</reference>
<keyword evidence="2" id="KW-0456">Lyase</keyword>
<dbReference type="InterPro" id="IPR036038">
    <property type="entry name" value="Aminotransferase-like"/>
</dbReference>
<dbReference type="SUPFAM" id="SSF56752">
    <property type="entry name" value="D-aminoacid aminotransferase-like PLP-dependent enzymes"/>
    <property type="match status" value="1"/>
</dbReference>
<dbReference type="Proteomes" id="UP000252174">
    <property type="component" value="Unassembled WGS sequence"/>
</dbReference>
<dbReference type="Gene3D" id="3.20.10.10">
    <property type="entry name" value="D-amino Acid Aminotransferase, subunit A, domain 2"/>
    <property type="match status" value="1"/>
</dbReference>
<dbReference type="InterPro" id="IPR001544">
    <property type="entry name" value="Aminotrans_IV"/>
</dbReference>
<dbReference type="GO" id="GO:0008483">
    <property type="term" value="F:transaminase activity"/>
    <property type="evidence" value="ECO:0007669"/>
    <property type="project" value="UniProtKB-KW"/>
</dbReference>
<dbReference type="AlphaFoldDB" id="A0A369AR07"/>
<protein>
    <submittedName>
        <fullName evidence="2">Branched-subunit amino acid aminotransferase/4-amino-4-deoxychorismate lyase</fullName>
    </submittedName>
</protein>
<accession>A0A369AR07</accession>
<feature type="compositionally biased region" description="Low complexity" evidence="1">
    <location>
        <begin position="1"/>
        <end position="20"/>
    </location>
</feature>
<feature type="region of interest" description="Disordered" evidence="1">
    <location>
        <begin position="1"/>
        <end position="26"/>
    </location>
</feature>
<keyword evidence="3" id="KW-1185">Reference proteome</keyword>
<dbReference type="InterPro" id="IPR043132">
    <property type="entry name" value="BCAT-like_C"/>
</dbReference>
<organism evidence="2 3">
    <name type="scientific">Extensimonas vulgaris</name>
    <dbReference type="NCBI Taxonomy" id="1031594"/>
    <lineage>
        <taxon>Bacteria</taxon>
        <taxon>Pseudomonadati</taxon>
        <taxon>Pseudomonadota</taxon>
        <taxon>Betaproteobacteria</taxon>
        <taxon>Burkholderiales</taxon>
        <taxon>Comamonadaceae</taxon>
        <taxon>Extensimonas</taxon>
    </lineage>
</organism>
<comment type="caution">
    <text evidence="2">The sequence shown here is derived from an EMBL/GenBank/DDBJ whole genome shotgun (WGS) entry which is preliminary data.</text>
</comment>
<gene>
    <name evidence="2" type="ORF">DFR45_101330</name>
</gene>
<evidence type="ECO:0000313" key="3">
    <source>
        <dbReference type="Proteomes" id="UP000252174"/>
    </source>
</evidence>
<proteinExistence type="predicted"/>
<sequence>MTVNPTPETTHPTAHPTGPASSTGPQEPLALLETLALHEGTLRHAAQHLARMAAAAAHFGYPWRAAEVEQCLQTLAQRHPQDLWRVRLLLDAAGRPSAQAYPLAPTAQPVRLQLATQPLVEALSPTLGAFVRYKTTRRAHYEALAPTQPDVFDTVLWNTADELTECTRGNVAVRIAGRWLTPAAECGLLPGVARALALQSGQLQEAVLRRQDLPRVEAWAFLNSLRGWLDATLEAA</sequence>
<dbReference type="InterPro" id="IPR043131">
    <property type="entry name" value="BCAT-like_N"/>
</dbReference>
<dbReference type="GO" id="GO:0016829">
    <property type="term" value="F:lyase activity"/>
    <property type="evidence" value="ECO:0007669"/>
    <property type="project" value="UniProtKB-KW"/>
</dbReference>
<dbReference type="Gene3D" id="3.30.470.10">
    <property type="match status" value="1"/>
</dbReference>
<keyword evidence="2" id="KW-0032">Aminotransferase</keyword>
<name>A0A369AR07_9BURK</name>
<evidence type="ECO:0000256" key="1">
    <source>
        <dbReference type="SAM" id="MobiDB-lite"/>
    </source>
</evidence>